<dbReference type="OrthoDB" id="5856919at2759"/>
<keyword evidence="1" id="KW-1015">Disulfide bond</keyword>
<protein>
    <recommendedName>
        <fullName evidence="3">Saposin B-type domain-containing protein</fullName>
    </recommendedName>
</protein>
<reference evidence="5" key="2">
    <citation type="journal article" date="2016" name="Sci. Rep.">
        <title>Dictyocaulus viviparus genome, variome and transcriptome elucidate lungworm biology and support future intervention.</title>
        <authorList>
            <person name="McNulty S.N."/>
            <person name="Strube C."/>
            <person name="Rosa B.A."/>
            <person name="Martin J.C."/>
            <person name="Tyagi R."/>
            <person name="Choi Y.J."/>
            <person name="Wang Q."/>
            <person name="Hallsworth Pepin K."/>
            <person name="Zhang X."/>
            <person name="Ozersky P."/>
            <person name="Wilson R.K."/>
            <person name="Sternberg P.W."/>
            <person name="Gasser R.B."/>
            <person name="Mitreva M."/>
        </authorList>
    </citation>
    <scope>NUCLEOTIDE SEQUENCE [LARGE SCALE GENOMIC DNA]</scope>
    <source>
        <strain evidence="5">HannoverDv2000</strain>
    </source>
</reference>
<feature type="domain" description="Saposin B-type" evidence="3">
    <location>
        <begin position="23"/>
        <end position="105"/>
    </location>
</feature>
<evidence type="ECO:0000259" key="3">
    <source>
        <dbReference type="PROSITE" id="PS50015"/>
    </source>
</evidence>
<dbReference type="SUPFAM" id="SSF47862">
    <property type="entry name" value="Saposin"/>
    <property type="match status" value="1"/>
</dbReference>
<name>A0A0D8XYI5_DICVI</name>
<dbReference type="PROSITE" id="PS50015">
    <property type="entry name" value="SAP_B"/>
    <property type="match status" value="1"/>
</dbReference>
<gene>
    <name evidence="4" type="ORF">DICVIV_04170</name>
</gene>
<dbReference type="AlphaFoldDB" id="A0A0D8XYI5"/>
<feature type="signal peptide" evidence="2">
    <location>
        <begin position="1"/>
        <end position="19"/>
    </location>
</feature>
<reference evidence="4 5" key="1">
    <citation type="submission" date="2013-11" db="EMBL/GenBank/DDBJ databases">
        <title>Draft genome of the bovine lungworm Dictyocaulus viviparus.</title>
        <authorList>
            <person name="Mitreva M."/>
        </authorList>
    </citation>
    <scope>NUCLEOTIDE SEQUENCE [LARGE SCALE GENOMIC DNA]</scope>
    <source>
        <strain evidence="4 5">HannoverDv2000</strain>
    </source>
</reference>
<keyword evidence="2" id="KW-0732">Signal</keyword>
<dbReference type="InterPro" id="IPR008139">
    <property type="entry name" value="SaposinB_dom"/>
</dbReference>
<keyword evidence="5" id="KW-1185">Reference proteome</keyword>
<accession>A0A0D8XYI5</accession>
<organism evidence="4 5">
    <name type="scientific">Dictyocaulus viviparus</name>
    <name type="common">Bovine lungworm</name>
    <dbReference type="NCBI Taxonomy" id="29172"/>
    <lineage>
        <taxon>Eukaryota</taxon>
        <taxon>Metazoa</taxon>
        <taxon>Ecdysozoa</taxon>
        <taxon>Nematoda</taxon>
        <taxon>Chromadorea</taxon>
        <taxon>Rhabditida</taxon>
        <taxon>Rhabditina</taxon>
        <taxon>Rhabditomorpha</taxon>
        <taxon>Strongyloidea</taxon>
        <taxon>Metastrongylidae</taxon>
        <taxon>Dictyocaulus</taxon>
    </lineage>
</organism>
<dbReference type="Gene3D" id="1.10.225.10">
    <property type="entry name" value="Saposin-like"/>
    <property type="match status" value="1"/>
</dbReference>
<feature type="chain" id="PRO_5002336232" description="Saposin B-type domain-containing protein" evidence="2">
    <location>
        <begin position="20"/>
        <end position="136"/>
    </location>
</feature>
<evidence type="ECO:0000256" key="1">
    <source>
        <dbReference type="ARBA" id="ARBA00023157"/>
    </source>
</evidence>
<dbReference type="Proteomes" id="UP000053766">
    <property type="component" value="Unassembled WGS sequence"/>
</dbReference>
<sequence length="136" mass="15880">MHWLFIGLVPLAVLISATSMLSLQEKCELCQMALRTVFSHFGAKVPSRRKLLHQLKHECRRHFNYRRRCLPLMKQNCDVIFHGMANNSFRPIEVCLILKECKEHDSSISVEFVDFYKEATAFPLVGFTDDIYNPFD</sequence>
<dbReference type="EMBL" id="KN716226">
    <property type="protein sequence ID" value="KJH49688.1"/>
    <property type="molecule type" value="Genomic_DNA"/>
</dbReference>
<proteinExistence type="predicted"/>
<evidence type="ECO:0000313" key="4">
    <source>
        <dbReference type="EMBL" id="KJH49688.1"/>
    </source>
</evidence>
<evidence type="ECO:0000256" key="2">
    <source>
        <dbReference type="SAM" id="SignalP"/>
    </source>
</evidence>
<evidence type="ECO:0000313" key="5">
    <source>
        <dbReference type="Proteomes" id="UP000053766"/>
    </source>
</evidence>
<dbReference type="InterPro" id="IPR011001">
    <property type="entry name" value="Saposin-like"/>
</dbReference>